<dbReference type="PANTHER" id="PTHR30305:SF1">
    <property type="entry name" value="HPR KINASE_PHOSPHORYLASE"/>
    <property type="match status" value="1"/>
</dbReference>
<dbReference type="GO" id="GO:0000287">
    <property type="term" value="F:magnesium ion binding"/>
    <property type="evidence" value="ECO:0007669"/>
    <property type="project" value="UniProtKB-UniRule"/>
</dbReference>
<feature type="active site" evidence="16">
    <location>
        <position position="243"/>
    </location>
</feature>
<dbReference type="GO" id="GO:0000155">
    <property type="term" value="F:phosphorelay sensor kinase activity"/>
    <property type="evidence" value="ECO:0007669"/>
    <property type="project" value="InterPro"/>
</dbReference>
<dbReference type="FunFam" id="3.40.50.300:FF:000174">
    <property type="entry name" value="HPr kinase/phosphorylase"/>
    <property type="match status" value="1"/>
</dbReference>
<evidence type="ECO:0000256" key="5">
    <source>
        <dbReference type="ARBA" id="ARBA00022527"/>
    </source>
</evidence>
<comment type="domain">
    <text evidence="16">The Walker A ATP-binding motif also binds Pi and PPi.</text>
</comment>
<comment type="miscellaneous">
    <text evidence="16">Both phosphorylation and phosphorolysis are carried out by the same active site and suggest a common mechanism for both reactions.</text>
</comment>
<dbReference type="EMBL" id="CP063065">
    <property type="protein sequence ID" value="QOQ78972.1"/>
    <property type="molecule type" value="Genomic_DNA"/>
</dbReference>
<keyword evidence="6 16" id="KW-0808">Transferase</keyword>
<feature type="binding site" evidence="16">
    <location>
        <position position="202"/>
    </location>
    <ligand>
        <name>Mg(2+)</name>
        <dbReference type="ChEBI" id="CHEBI:18420"/>
    </ligand>
</feature>
<reference evidence="20 24" key="2">
    <citation type="submission" date="2020-10" db="EMBL/GenBank/DDBJ databases">
        <title>Plasmid carrying two tetracycline resistance determinant.</title>
        <authorList>
            <person name="Yang Q."/>
        </authorList>
    </citation>
    <scope>NUCLEOTIDE SEQUENCE [LARGE SCALE GENOMIC DNA]</scope>
    <source>
        <strain evidence="20 24">T43</strain>
    </source>
</reference>
<dbReference type="EMBL" id="JACGAN010000012">
    <property type="protein sequence ID" value="MBA5747045.1"/>
    <property type="molecule type" value="Genomic_DNA"/>
</dbReference>
<dbReference type="CDD" id="cd01918">
    <property type="entry name" value="HprK_C"/>
    <property type="match status" value="1"/>
</dbReference>
<keyword evidence="9 16" id="KW-0418">Kinase</keyword>
<evidence type="ECO:0000256" key="1">
    <source>
        <dbReference type="ARBA" id="ARBA00001120"/>
    </source>
</evidence>
<feature type="binding site" evidence="16">
    <location>
        <begin position="153"/>
        <end position="160"/>
    </location>
    <ligand>
        <name>ATP</name>
        <dbReference type="ChEBI" id="CHEBI:30616"/>
    </ligand>
</feature>
<proteinExistence type="inferred from homology"/>
<dbReference type="GO" id="GO:0006109">
    <property type="term" value="P:regulation of carbohydrate metabolic process"/>
    <property type="evidence" value="ECO:0007669"/>
    <property type="project" value="UniProtKB-UniRule"/>
</dbReference>
<evidence type="ECO:0000256" key="4">
    <source>
        <dbReference type="ARBA" id="ARBA00018922"/>
    </source>
</evidence>
<gene>
    <name evidence="16 22" type="primary">hprK</name>
    <name evidence="19" type="ORF">H3232_07590</name>
    <name evidence="20" type="ORF">IMX20_08310</name>
    <name evidence="21" type="ORF">OZ415_08665</name>
    <name evidence="22" type="ORF">PML80_08750</name>
</gene>
<dbReference type="OrthoDB" id="9778803at2"/>
<evidence type="ECO:0000256" key="15">
    <source>
        <dbReference type="ARBA" id="ARBA00047657"/>
    </source>
</evidence>
<feature type="region of interest" description="Important for the catalytic mechanism of dephosphorylation" evidence="16">
    <location>
        <begin position="264"/>
        <end position="269"/>
    </location>
</feature>
<dbReference type="InterPro" id="IPR028979">
    <property type="entry name" value="Ser_kin/Pase_Hpr-like_N_sf"/>
</dbReference>
<keyword evidence="7 16" id="KW-0479">Metal-binding</keyword>
<feature type="domain" description="HPr(Ser) kinase/phosphorylase N-terminal" evidence="17">
    <location>
        <begin position="4"/>
        <end position="127"/>
    </location>
</feature>
<dbReference type="SUPFAM" id="SSF75138">
    <property type="entry name" value="HprK N-terminal domain-like"/>
    <property type="match status" value="1"/>
</dbReference>
<dbReference type="EMBL" id="CP116590">
    <property type="protein sequence ID" value="WCG37589.1"/>
    <property type="molecule type" value="Genomic_DNA"/>
</dbReference>
<keyword evidence="5 16" id="KW-0723">Serine/threonine-protein kinase</keyword>
<evidence type="ECO:0000256" key="13">
    <source>
        <dbReference type="ARBA" id="ARBA00023277"/>
    </source>
</evidence>
<dbReference type="InterPro" id="IPR011104">
    <property type="entry name" value="Hpr_kin/Pase_C"/>
</dbReference>
<dbReference type="Proteomes" id="UP001179483">
    <property type="component" value="Chromosome"/>
</dbReference>
<dbReference type="NCBIfam" id="TIGR00679">
    <property type="entry name" value="hpr-ser"/>
    <property type="match status" value="1"/>
</dbReference>
<dbReference type="Gene3D" id="3.40.50.300">
    <property type="entry name" value="P-loop containing nucleotide triphosphate hydrolases"/>
    <property type="match status" value="1"/>
</dbReference>
<sequence>MTKVTVKDLVEKFDFEVICGADYLDREIITSDISRPGLEITGYFNYYPSERVQLFGRAEHTYLSRMTSDERLLIMRRLSKEDTPFFIFSRGLQPEYEVIQAAEENHIPVLSSTTTTTRLSSNLAEMLHAHLAERISKHGVFVDVYGLGIMITGHSGVGKSETALELVKGGHRLVADDRVDFYQRDDTTIMGEAPEILRNVMEIRGLGIIDVMTLYGAGAVRKEQQLNLIIDLKDLKKGANFDRLGTAEEREQILEVAIPKITIPVQTGRNISSIIEVAAINFRAKSMGFDAAQMFNDRLTRLIDNNKL</sequence>
<comment type="catalytic activity">
    <reaction evidence="15 16">
        <text>[HPr protein]-O-phospho-L-serine + phosphate + H(+) = [HPr protein]-L-serine + diphosphate</text>
        <dbReference type="Rhea" id="RHEA:46604"/>
        <dbReference type="Rhea" id="RHEA-COMP:11602"/>
        <dbReference type="Rhea" id="RHEA-COMP:11603"/>
        <dbReference type="ChEBI" id="CHEBI:15378"/>
        <dbReference type="ChEBI" id="CHEBI:29999"/>
        <dbReference type="ChEBI" id="CHEBI:33019"/>
        <dbReference type="ChEBI" id="CHEBI:43474"/>
        <dbReference type="ChEBI" id="CHEBI:83421"/>
    </reaction>
</comment>
<reference evidence="21" key="3">
    <citation type="submission" date="2022-12" db="EMBL/GenBank/DDBJ databases">
        <title>Whole genome sequence analysis of a duck derived balloon bacteium Aerococcus urinaeequi henan2020.</title>
        <authorList>
            <person name="Zhang H."/>
            <person name="Qiao H.X."/>
            <person name="Bian C.Z."/>
            <person name="Shu J.C."/>
        </authorList>
    </citation>
    <scope>NUCLEOTIDE SEQUENCE</scope>
    <source>
        <strain evidence="21">2020-HN-1</strain>
    </source>
</reference>
<dbReference type="Gene3D" id="3.40.1390.20">
    <property type="entry name" value="HprK N-terminal domain-like"/>
    <property type="match status" value="1"/>
</dbReference>
<dbReference type="KEGG" id="aui:APT62_01255"/>
<evidence type="ECO:0000256" key="8">
    <source>
        <dbReference type="ARBA" id="ARBA00022741"/>
    </source>
</evidence>
<evidence type="ECO:0000256" key="3">
    <source>
        <dbReference type="ARBA" id="ARBA00006883"/>
    </source>
</evidence>
<comment type="similarity">
    <text evidence="3 16">Belongs to the HPrK/P family.</text>
</comment>
<dbReference type="Proteomes" id="UP001164714">
    <property type="component" value="Chromosome"/>
</dbReference>
<reference evidence="22" key="4">
    <citation type="submission" date="2023-01" db="EMBL/GenBank/DDBJ databases">
        <title>Oxazolidinone resistance genes in florfenicol resistant enterococci from beef cattle and veal calves at slaughter.</title>
        <authorList>
            <person name="Biggel M."/>
        </authorList>
    </citation>
    <scope>NUCLEOTIDE SEQUENCE</scope>
    <source>
        <strain evidence="22">K79-1</strain>
    </source>
</reference>
<comment type="catalytic activity">
    <reaction evidence="1 16">
        <text>[HPr protein]-L-serine + ATP = [HPr protein]-O-phospho-L-serine + ADP + H(+)</text>
        <dbReference type="Rhea" id="RHEA:46600"/>
        <dbReference type="Rhea" id="RHEA-COMP:11602"/>
        <dbReference type="Rhea" id="RHEA-COMP:11603"/>
        <dbReference type="ChEBI" id="CHEBI:15378"/>
        <dbReference type="ChEBI" id="CHEBI:29999"/>
        <dbReference type="ChEBI" id="CHEBI:30616"/>
        <dbReference type="ChEBI" id="CHEBI:83421"/>
        <dbReference type="ChEBI" id="CHEBI:456216"/>
    </reaction>
</comment>
<dbReference type="PANTHER" id="PTHR30305">
    <property type="entry name" value="PROTEIN YJDM-RELATED"/>
    <property type="match status" value="1"/>
</dbReference>
<feature type="active site" evidence="16">
    <location>
        <position position="138"/>
    </location>
</feature>
<evidence type="ECO:0000259" key="18">
    <source>
        <dbReference type="Pfam" id="PF07475"/>
    </source>
</evidence>
<dbReference type="Proteomes" id="UP000540056">
    <property type="component" value="Unassembled WGS sequence"/>
</dbReference>
<evidence type="ECO:0000313" key="19">
    <source>
        <dbReference type="EMBL" id="MBA5747045.1"/>
    </source>
</evidence>
<evidence type="ECO:0000313" key="22">
    <source>
        <dbReference type="EMBL" id="WCG37589.1"/>
    </source>
</evidence>
<dbReference type="EMBL" id="CP114063">
    <property type="protein sequence ID" value="WAT24306.1"/>
    <property type="molecule type" value="Genomic_DNA"/>
</dbReference>
<evidence type="ECO:0000256" key="16">
    <source>
        <dbReference type="HAMAP-Rule" id="MF_01249"/>
    </source>
</evidence>
<dbReference type="InterPro" id="IPR011126">
    <property type="entry name" value="Hpr_kin/Pase_Hpr_N"/>
</dbReference>
<evidence type="ECO:0000256" key="11">
    <source>
        <dbReference type="ARBA" id="ARBA00022842"/>
    </source>
</evidence>
<feature type="region of interest" description="Important for the catalytic mechanism of both phosphorylation and dephosphorylation" evidence="16">
    <location>
        <begin position="201"/>
        <end position="210"/>
    </location>
</feature>
<protein>
    <recommendedName>
        <fullName evidence="4 16">HPr kinase/phosphorylase</fullName>
        <shortName evidence="16">HPrK/P</shortName>
        <ecNumber evidence="16">2.7.11.-</ecNumber>
        <ecNumber evidence="16">2.7.4.-</ecNumber>
    </recommendedName>
    <alternativeName>
        <fullName evidence="14 16">HPr(Ser) kinase/phosphorylase</fullName>
    </alternativeName>
</protein>
<dbReference type="SUPFAM" id="SSF53795">
    <property type="entry name" value="PEP carboxykinase-like"/>
    <property type="match status" value="1"/>
</dbReference>
<keyword evidence="13 16" id="KW-0119">Carbohydrate metabolism</keyword>
<comment type="function">
    <text evidence="16">Catalyzes the ATP- as well as the pyrophosphate-dependent phosphorylation of a specific serine residue in HPr, a phosphocarrier protein of the phosphoenolpyruvate-dependent sugar phosphotransferase system (PTS). HprK/P also catalyzes the pyrophosphate-producing, inorganic phosphate-dependent dephosphorylation (phosphorolysis) of seryl-phosphorylated HPr (P-Ser-HPr). The two antagonistic activities of HprK/P are regulated by several intracellular metabolites, which change their concentration in response to the absence or presence of rapidly metabolisable carbon sources (glucose, fructose, etc.) in the growth medium. Therefore, by controlling the phosphorylation state of HPr, HPrK/P is a sensor enzyme that plays a major role in the regulation of carbon metabolism and sugar transport: it mediates carbon catabolite repression (CCR), and regulates PTS-catalyzed carbohydrate uptake and inducer exclusion.</text>
</comment>
<feature type="domain" description="HPr kinase/phosphorylase C-terminal" evidence="18">
    <location>
        <begin position="130"/>
        <end position="298"/>
    </location>
</feature>
<dbReference type="InterPro" id="IPR027417">
    <property type="entry name" value="P-loop_NTPase"/>
</dbReference>
<dbReference type="HAMAP" id="MF_01249">
    <property type="entry name" value="HPr_kinase"/>
    <property type="match status" value="1"/>
</dbReference>
<dbReference type="GO" id="GO:0004674">
    <property type="term" value="F:protein serine/threonine kinase activity"/>
    <property type="evidence" value="ECO:0007669"/>
    <property type="project" value="UniProtKB-KW"/>
</dbReference>
<dbReference type="EC" id="2.7.11.-" evidence="16"/>
<dbReference type="Proteomes" id="UP000595091">
    <property type="component" value="Chromosome"/>
</dbReference>
<accession>A0A0U4WGC0</accession>
<evidence type="ECO:0000256" key="7">
    <source>
        <dbReference type="ARBA" id="ARBA00022723"/>
    </source>
</evidence>
<keyword evidence="10 16" id="KW-0067">ATP-binding</keyword>
<evidence type="ECO:0000256" key="6">
    <source>
        <dbReference type="ARBA" id="ARBA00022679"/>
    </source>
</evidence>
<evidence type="ECO:0000259" key="17">
    <source>
        <dbReference type="Pfam" id="PF02603"/>
    </source>
</evidence>
<dbReference type="GO" id="GO:0005524">
    <property type="term" value="F:ATP binding"/>
    <property type="evidence" value="ECO:0007669"/>
    <property type="project" value="UniProtKB-UniRule"/>
</dbReference>
<keyword evidence="8 16" id="KW-0547">Nucleotide-binding</keyword>
<reference evidence="19 23" key="1">
    <citation type="submission" date="2020-07" db="EMBL/GenBank/DDBJ databases">
        <title>Draft Genome Sequences of Lactobacillales Isolated from the International Space Station.</title>
        <authorList>
            <person name="Bharadwaj A.R."/>
            <person name="Singh N.K."/>
            <person name="Wood J.M."/>
            <person name="Debieu M."/>
            <person name="O'Hara N.B."/>
            <person name="Karouia F."/>
            <person name="Mason C.E."/>
            <person name="Venkateswaran K."/>
        </authorList>
    </citation>
    <scope>NUCLEOTIDE SEQUENCE [LARGE SCALE GENOMIC DNA]</scope>
    <source>
        <strain evidence="19 23">151250015-1-258-55</strain>
    </source>
</reference>
<feature type="active site" evidence="16">
    <location>
        <position position="159"/>
    </location>
</feature>
<evidence type="ECO:0000313" key="20">
    <source>
        <dbReference type="EMBL" id="QOQ78972.1"/>
    </source>
</evidence>
<feature type="active site" description="Proton acceptor; for phosphorylation activity. Proton donor; for dephosphorylation activity" evidence="16">
    <location>
        <position position="177"/>
    </location>
</feature>
<dbReference type="Pfam" id="PF07475">
    <property type="entry name" value="Hpr_kinase_C"/>
    <property type="match status" value="1"/>
</dbReference>
<evidence type="ECO:0000256" key="10">
    <source>
        <dbReference type="ARBA" id="ARBA00022840"/>
    </source>
</evidence>
<dbReference type="RefSeq" id="WP_016897954.1">
    <property type="nucleotide sequence ID" value="NZ_CP013988.1"/>
</dbReference>
<evidence type="ECO:0000313" key="21">
    <source>
        <dbReference type="EMBL" id="WAT24306.1"/>
    </source>
</evidence>
<keyword evidence="12 16" id="KW-0511">Multifunctional enzyme</keyword>
<evidence type="ECO:0000313" key="24">
    <source>
        <dbReference type="Proteomes" id="UP000595091"/>
    </source>
</evidence>
<evidence type="ECO:0000256" key="9">
    <source>
        <dbReference type="ARBA" id="ARBA00022777"/>
    </source>
</evidence>
<keyword evidence="23" id="KW-1185">Reference proteome</keyword>
<comment type="cofactor">
    <cofactor evidence="2 16">
        <name>Mg(2+)</name>
        <dbReference type="ChEBI" id="CHEBI:18420"/>
    </cofactor>
</comment>
<dbReference type="GO" id="GO:0004712">
    <property type="term" value="F:protein serine/threonine/tyrosine kinase activity"/>
    <property type="evidence" value="ECO:0007669"/>
    <property type="project" value="UniProtKB-UniRule"/>
</dbReference>
<evidence type="ECO:0000256" key="12">
    <source>
        <dbReference type="ARBA" id="ARBA00023268"/>
    </source>
</evidence>
<dbReference type="Pfam" id="PF02603">
    <property type="entry name" value="Hpr_kinase_N"/>
    <property type="match status" value="1"/>
</dbReference>
<feature type="binding site" evidence="16">
    <location>
        <position position="160"/>
    </location>
    <ligand>
        <name>Mg(2+)</name>
        <dbReference type="ChEBI" id="CHEBI:18420"/>
    </ligand>
</feature>
<keyword evidence="11 16" id="KW-0460">Magnesium</keyword>
<dbReference type="AlphaFoldDB" id="A0A0U4WGC0"/>
<dbReference type="EC" id="2.7.4.-" evidence="16"/>
<evidence type="ECO:0000313" key="23">
    <source>
        <dbReference type="Proteomes" id="UP000540056"/>
    </source>
</evidence>
<dbReference type="InterPro" id="IPR003755">
    <property type="entry name" value="HPr(Ser)_kin/Pase"/>
</dbReference>
<organism evidence="22 25">
    <name type="scientific">Aerococcus urinaeequi</name>
    <dbReference type="NCBI Taxonomy" id="51665"/>
    <lineage>
        <taxon>Bacteria</taxon>
        <taxon>Bacillati</taxon>
        <taxon>Bacillota</taxon>
        <taxon>Bacilli</taxon>
        <taxon>Lactobacillales</taxon>
        <taxon>Aerococcaceae</taxon>
        <taxon>Aerococcus</taxon>
    </lineage>
</organism>
<evidence type="ECO:0000313" key="25">
    <source>
        <dbReference type="Proteomes" id="UP001179483"/>
    </source>
</evidence>
<evidence type="ECO:0000256" key="14">
    <source>
        <dbReference type="ARBA" id="ARBA00033012"/>
    </source>
</evidence>
<evidence type="ECO:0000256" key="2">
    <source>
        <dbReference type="ARBA" id="ARBA00001946"/>
    </source>
</evidence>
<name>A0A0U4WGC0_9LACT</name>
<comment type="subunit">
    <text evidence="16">Homohexamer.</text>
</comment>